<dbReference type="AlphaFoldDB" id="A0A9P9IZV1"/>
<sequence>MHPDGYFLPHAASFRRAYHCPDQYPREIIDVVGYWAEGKIFGGVIVFDRGETDQESNPANLVQCNDMWTHSALLEGPRTLYPPTQQQFESLIPFLLADTNSWNSAPCLLPICATRKNRPRWRPYKAFADYHIFRDRYERKLPLRRPGRPARLLNVDWPELEDDRYLFEQYQTRWQGQPLDEESVAAAHERLKSNHPIITSMGQGLWAK</sequence>
<comment type="caution">
    <text evidence="1">The sequence shown here is derived from an EMBL/GenBank/DDBJ whole genome shotgun (WGS) entry which is preliminary data.</text>
</comment>
<dbReference type="OrthoDB" id="5346581at2759"/>
<accession>A0A9P9IZV1</accession>
<reference evidence="1" key="1">
    <citation type="journal article" date="2021" name="Nat. Commun.">
        <title>Genetic determinants of endophytism in the Arabidopsis root mycobiome.</title>
        <authorList>
            <person name="Mesny F."/>
            <person name="Miyauchi S."/>
            <person name="Thiergart T."/>
            <person name="Pickel B."/>
            <person name="Atanasova L."/>
            <person name="Karlsson M."/>
            <person name="Huettel B."/>
            <person name="Barry K.W."/>
            <person name="Haridas S."/>
            <person name="Chen C."/>
            <person name="Bauer D."/>
            <person name="Andreopoulos W."/>
            <person name="Pangilinan J."/>
            <person name="LaButti K."/>
            <person name="Riley R."/>
            <person name="Lipzen A."/>
            <person name="Clum A."/>
            <person name="Drula E."/>
            <person name="Henrissat B."/>
            <person name="Kohler A."/>
            <person name="Grigoriev I.V."/>
            <person name="Martin F.M."/>
            <person name="Hacquard S."/>
        </authorList>
    </citation>
    <scope>NUCLEOTIDE SEQUENCE</scope>
    <source>
        <strain evidence="1">MPI-CAGE-AT-0021</strain>
    </source>
</reference>
<organism evidence="1 2">
    <name type="scientific">Dactylonectria estremocensis</name>
    <dbReference type="NCBI Taxonomy" id="1079267"/>
    <lineage>
        <taxon>Eukaryota</taxon>
        <taxon>Fungi</taxon>
        <taxon>Dikarya</taxon>
        <taxon>Ascomycota</taxon>
        <taxon>Pezizomycotina</taxon>
        <taxon>Sordariomycetes</taxon>
        <taxon>Hypocreomycetidae</taxon>
        <taxon>Hypocreales</taxon>
        <taxon>Nectriaceae</taxon>
        <taxon>Dactylonectria</taxon>
    </lineage>
</organism>
<protein>
    <submittedName>
        <fullName evidence="1">Uncharacterized protein</fullName>
    </submittedName>
</protein>
<dbReference type="Proteomes" id="UP000717696">
    <property type="component" value="Unassembled WGS sequence"/>
</dbReference>
<keyword evidence="2" id="KW-1185">Reference proteome</keyword>
<proteinExistence type="predicted"/>
<evidence type="ECO:0000313" key="2">
    <source>
        <dbReference type="Proteomes" id="UP000717696"/>
    </source>
</evidence>
<dbReference type="EMBL" id="JAGMUU010000016">
    <property type="protein sequence ID" value="KAH7137015.1"/>
    <property type="molecule type" value="Genomic_DNA"/>
</dbReference>
<gene>
    <name evidence="1" type="ORF">B0J13DRAFT_640739</name>
</gene>
<evidence type="ECO:0000313" key="1">
    <source>
        <dbReference type="EMBL" id="KAH7137015.1"/>
    </source>
</evidence>
<name>A0A9P9IZV1_9HYPO</name>